<comment type="caution">
    <text evidence="2">The sequence shown here is derived from an EMBL/GenBank/DDBJ whole genome shotgun (WGS) entry which is preliminary data.</text>
</comment>
<proteinExistence type="predicted"/>
<sequence>MTKKDFKKLTYPKASEHRAINITNNNKDDVYVANELNFPRNCHSETSKKRKSIDDEDDDDNNQNAENNDSNSLEEKWKLFLRNAETDASIHKYSPAKNNIICCGEGISHRPYFPQDIYKEYKKNKLEHNSRDTCIIDNKLMSYIDEILDSKDISQLKQSIAKMELDSNTFDDDIRKQAEFLCSLFTTA</sequence>
<reference evidence="2" key="1">
    <citation type="journal article" date="2020" name="Microb. Genom.">
        <title>Genetic diversity of clinical and environmental Mucorales isolates obtained from an investigation of mucormycosis cases among solid organ transplant recipients.</title>
        <authorList>
            <person name="Nguyen M.H."/>
            <person name="Kaul D."/>
            <person name="Muto C."/>
            <person name="Cheng S.J."/>
            <person name="Richter R.A."/>
            <person name="Bruno V.M."/>
            <person name="Liu G."/>
            <person name="Beyhan S."/>
            <person name="Sundermann A.J."/>
            <person name="Mounaud S."/>
            <person name="Pasculle A.W."/>
            <person name="Nierman W.C."/>
            <person name="Driscoll E."/>
            <person name="Cumbie R."/>
            <person name="Clancy C.J."/>
            <person name="Dupont C.L."/>
        </authorList>
    </citation>
    <scope>NUCLEOTIDE SEQUENCE</scope>
    <source>
        <strain evidence="2">GL16</strain>
    </source>
</reference>
<protein>
    <submittedName>
        <fullName evidence="2">Uncharacterized protein</fullName>
    </submittedName>
</protein>
<feature type="region of interest" description="Disordered" evidence="1">
    <location>
        <begin position="41"/>
        <end position="71"/>
    </location>
</feature>
<dbReference type="Proteomes" id="UP000717996">
    <property type="component" value="Unassembled WGS sequence"/>
</dbReference>
<feature type="compositionally biased region" description="Low complexity" evidence="1">
    <location>
        <begin position="62"/>
        <end position="71"/>
    </location>
</feature>
<name>A0A9P6YPR5_RHIOR</name>
<accession>A0A9P6YPR5</accession>
<gene>
    <name evidence="2" type="ORF">G6F51_000355</name>
</gene>
<evidence type="ECO:0000256" key="1">
    <source>
        <dbReference type="SAM" id="MobiDB-lite"/>
    </source>
</evidence>
<organism evidence="2 3">
    <name type="scientific">Rhizopus oryzae</name>
    <name type="common">Mucormycosis agent</name>
    <name type="synonym">Rhizopus arrhizus var. delemar</name>
    <dbReference type="NCBI Taxonomy" id="64495"/>
    <lineage>
        <taxon>Eukaryota</taxon>
        <taxon>Fungi</taxon>
        <taxon>Fungi incertae sedis</taxon>
        <taxon>Mucoromycota</taxon>
        <taxon>Mucoromycotina</taxon>
        <taxon>Mucoromycetes</taxon>
        <taxon>Mucorales</taxon>
        <taxon>Mucorineae</taxon>
        <taxon>Rhizopodaceae</taxon>
        <taxon>Rhizopus</taxon>
    </lineage>
</organism>
<dbReference type="OrthoDB" id="10351271at2759"/>
<evidence type="ECO:0000313" key="2">
    <source>
        <dbReference type="EMBL" id="KAG1553817.1"/>
    </source>
</evidence>
<evidence type="ECO:0000313" key="3">
    <source>
        <dbReference type="Proteomes" id="UP000717996"/>
    </source>
</evidence>
<dbReference type="EMBL" id="JAANIT010000019">
    <property type="protein sequence ID" value="KAG1553817.1"/>
    <property type="molecule type" value="Genomic_DNA"/>
</dbReference>
<dbReference type="AlphaFoldDB" id="A0A9P6YPR5"/>